<accession>A0A937CYM4</accession>
<comment type="caution">
    <text evidence="1">The sequence shown here is derived from an EMBL/GenBank/DDBJ whole genome shotgun (WGS) entry which is preliminary data.</text>
</comment>
<keyword evidence="2" id="KW-1185">Reference proteome</keyword>
<dbReference type="Proteomes" id="UP000605848">
    <property type="component" value="Unassembled WGS sequence"/>
</dbReference>
<sequence length="224" mass="24994">MTLIRDELIEAEARAMMRAAIEKSGWYSSLQGIARQRRIEKDIDLHWHLMLPQARERLEQRNGGEALETEVQSKMLRGSCDHDSNGAQNNRKYSMGFSKSNCESTASMAIILRGGSSSSPLPPLGSPEPAPKAAQCSGFFFASCERENTLRNPARREPRHSARLLGQKKSARCFKERSEVRPVGANNKAETAMYLQVHGQNKADQLIKCTAVELVIIFVIFTTS</sequence>
<dbReference type="AlphaFoldDB" id="A0A937CYM4"/>
<protein>
    <submittedName>
        <fullName evidence="1">Uncharacterized protein</fullName>
    </submittedName>
</protein>
<reference evidence="1" key="1">
    <citation type="submission" date="2021-01" db="EMBL/GenBank/DDBJ databases">
        <title>Microvirga sp.</title>
        <authorList>
            <person name="Kim M.K."/>
        </authorList>
    </citation>
    <scope>NUCLEOTIDE SEQUENCE</scope>
    <source>
        <strain evidence="1">5420S-16</strain>
    </source>
</reference>
<dbReference type="RefSeq" id="WP_202064009.1">
    <property type="nucleotide sequence ID" value="NZ_JAEQMY010000064.1"/>
</dbReference>
<name>A0A937CYM4_9HYPH</name>
<proteinExistence type="predicted"/>
<evidence type="ECO:0000313" key="2">
    <source>
        <dbReference type="Proteomes" id="UP000605848"/>
    </source>
</evidence>
<organism evidence="1 2">
    <name type="scientific">Microvirga aerilata</name>
    <dbReference type="NCBI Taxonomy" id="670292"/>
    <lineage>
        <taxon>Bacteria</taxon>
        <taxon>Pseudomonadati</taxon>
        <taxon>Pseudomonadota</taxon>
        <taxon>Alphaproteobacteria</taxon>
        <taxon>Hyphomicrobiales</taxon>
        <taxon>Methylobacteriaceae</taxon>
        <taxon>Microvirga</taxon>
    </lineage>
</organism>
<dbReference type="EMBL" id="JAEQMY010000064">
    <property type="protein sequence ID" value="MBL0407128.1"/>
    <property type="molecule type" value="Genomic_DNA"/>
</dbReference>
<gene>
    <name evidence="1" type="ORF">JKG68_24650</name>
</gene>
<evidence type="ECO:0000313" key="1">
    <source>
        <dbReference type="EMBL" id="MBL0407128.1"/>
    </source>
</evidence>